<accession>A0A2L1W910</accession>
<dbReference type="PANTHER" id="PTHR22617:SF43">
    <property type="entry name" value="PROTEIN PILI"/>
    <property type="match status" value="1"/>
</dbReference>
<evidence type="ECO:0000313" key="1">
    <source>
        <dbReference type="EMBL" id="QPH49477.1"/>
    </source>
</evidence>
<dbReference type="SUPFAM" id="SSF50341">
    <property type="entry name" value="CheW-like"/>
    <property type="match status" value="1"/>
</dbReference>
<gene>
    <name evidence="1" type="ORF">IZU98_01735</name>
</gene>
<dbReference type="InterPro" id="IPR039315">
    <property type="entry name" value="CheW"/>
</dbReference>
<dbReference type="Gene3D" id="2.40.50.180">
    <property type="entry name" value="CheA-289, Domain 4"/>
    <property type="match status" value="1"/>
</dbReference>
<organism evidence="1 2">
    <name type="scientific">Pseudomonas fulva</name>
    <dbReference type="NCBI Taxonomy" id="47880"/>
    <lineage>
        <taxon>Bacteria</taxon>
        <taxon>Pseudomonadati</taxon>
        <taxon>Pseudomonadota</taxon>
        <taxon>Gammaproteobacteria</taxon>
        <taxon>Pseudomonadales</taxon>
        <taxon>Pseudomonadaceae</taxon>
        <taxon>Pseudomonas</taxon>
    </lineage>
</organism>
<dbReference type="GO" id="GO:0006935">
    <property type="term" value="P:chemotaxis"/>
    <property type="evidence" value="ECO:0007669"/>
    <property type="project" value="InterPro"/>
</dbReference>
<sequence>MTTRPQGASLTAFELLLDIDRRCRLLVADQPASGDRLQQWSGIGFRVAGQWFVAPMGEVAEVLREPRSSRVPGVQPWVCGVANLRGRLLPVMDLGRFLGLGSAVPGKQRRVLVLDHEALFVGLLVDEVVGLQHFAIDSLQPALPVTDAAGPFVQGRFERDHDYWAIFSPFALAQAPGFLDVAL</sequence>
<dbReference type="Pfam" id="PF01584">
    <property type="entry name" value="CheW"/>
    <property type="match status" value="1"/>
</dbReference>
<dbReference type="InterPro" id="IPR002545">
    <property type="entry name" value="CheW-lke_dom"/>
</dbReference>
<dbReference type="InterPro" id="IPR036061">
    <property type="entry name" value="CheW-like_dom_sf"/>
</dbReference>
<protein>
    <submittedName>
        <fullName evidence="1">Chemotaxis protein CheW</fullName>
    </submittedName>
</protein>
<dbReference type="PANTHER" id="PTHR22617">
    <property type="entry name" value="CHEMOTAXIS SENSOR HISTIDINE KINASE-RELATED"/>
    <property type="match status" value="1"/>
</dbReference>
<dbReference type="GO" id="GO:0007165">
    <property type="term" value="P:signal transduction"/>
    <property type="evidence" value="ECO:0007669"/>
    <property type="project" value="InterPro"/>
</dbReference>
<dbReference type="Gene3D" id="2.30.30.40">
    <property type="entry name" value="SH3 Domains"/>
    <property type="match status" value="1"/>
</dbReference>
<dbReference type="EMBL" id="CP064946">
    <property type="protein sequence ID" value="QPH49477.1"/>
    <property type="molecule type" value="Genomic_DNA"/>
</dbReference>
<dbReference type="GO" id="GO:0005829">
    <property type="term" value="C:cytosol"/>
    <property type="evidence" value="ECO:0007669"/>
    <property type="project" value="TreeGrafter"/>
</dbReference>
<proteinExistence type="predicted"/>
<name>A0A2L1W910_9PSED</name>
<reference evidence="1 2" key="1">
    <citation type="submission" date="2020-11" db="EMBL/GenBank/DDBJ databases">
        <title>Pseudomonas fulva producing VIM-24.</title>
        <authorList>
            <person name="Liu S."/>
        </authorList>
    </citation>
    <scope>NUCLEOTIDE SEQUENCE [LARGE SCALE GENOMIC DNA]</scope>
    <source>
        <strain evidence="1 2">ZDHY414</strain>
    </source>
</reference>
<dbReference type="GeneID" id="93440328"/>
<dbReference type="AlphaFoldDB" id="A0A2L1W910"/>
<dbReference type="SMART" id="SM00260">
    <property type="entry name" value="CheW"/>
    <property type="match status" value="1"/>
</dbReference>
<evidence type="ECO:0000313" key="2">
    <source>
        <dbReference type="Proteomes" id="UP000594430"/>
    </source>
</evidence>
<dbReference type="Proteomes" id="UP000594430">
    <property type="component" value="Chromosome"/>
</dbReference>
<dbReference type="RefSeq" id="WP_027914034.1">
    <property type="nucleotide sequence ID" value="NZ_BQHM01000021.1"/>
</dbReference>
<dbReference type="PROSITE" id="PS50851">
    <property type="entry name" value="CHEW"/>
    <property type="match status" value="1"/>
</dbReference>